<protein>
    <recommendedName>
        <fullName evidence="1">Segregation and condensation protein A</fullName>
    </recommendedName>
</protein>
<proteinExistence type="predicted"/>
<comment type="caution">
    <text evidence="2">The sequence shown here is derived from an EMBL/GenBank/DDBJ whole genome shotgun (WGS) entry which is preliminary data.</text>
</comment>
<evidence type="ECO:0000313" key="2">
    <source>
        <dbReference type="EMBL" id="OGD69083.1"/>
    </source>
</evidence>
<dbReference type="InterPro" id="IPR003768">
    <property type="entry name" value="ScpA"/>
</dbReference>
<dbReference type="PANTHER" id="PTHR33969">
    <property type="entry name" value="SEGREGATION AND CONDENSATION PROTEIN A"/>
    <property type="match status" value="1"/>
</dbReference>
<dbReference type="Pfam" id="PF02616">
    <property type="entry name" value="SMC_ScpA"/>
    <property type="match status" value="1"/>
</dbReference>
<name>A0A1F5ENW1_9BACT</name>
<organism evidence="2 3">
    <name type="scientific">Candidatus Campbellbacteria bacterium RIFCSPLOWO2_01_FULL_34_15</name>
    <dbReference type="NCBI Taxonomy" id="1797579"/>
    <lineage>
        <taxon>Bacteria</taxon>
        <taxon>Candidatus Campbelliibacteriota</taxon>
    </lineage>
</organism>
<dbReference type="Gene3D" id="6.10.250.2410">
    <property type="match status" value="1"/>
</dbReference>
<evidence type="ECO:0000256" key="1">
    <source>
        <dbReference type="ARBA" id="ARBA00044777"/>
    </source>
</evidence>
<dbReference type="Proteomes" id="UP000176865">
    <property type="component" value="Unassembled WGS sequence"/>
</dbReference>
<dbReference type="AlphaFoldDB" id="A0A1F5ENW1"/>
<evidence type="ECO:0000313" key="3">
    <source>
        <dbReference type="Proteomes" id="UP000176865"/>
    </source>
</evidence>
<dbReference type="EMBL" id="MFAB01000008">
    <property type="protein sequence ID" value="OGD69083.1"/>
    <property type="molecule type" value="Genomic_DNA"/>
</dbReference>
<accession>A0A1F5ENW1</accession>
<gene>
    <name evidence="2" type="ORF">A2996_00175</name>
</gene>
<dbReference type="STRING" id="1797579.A2996_00175"/>
<dbReference type="InterPro" id="IPR023093">
    <property type="entry name" value="ScpA-like_C"/>
</dbReference>
<dbReference type="Gene3D" id="1.10.10.580">
    <property type="entry name" value="Structural maintenance of chromosome 1. Chain E"/>
    <property type="match status" value="1"/>
</dbReference>
<dbReference type="PANTHER" id="PTHR33969:SF2">
    <property type="entry name" value="SEGREGATION AND CONDENSATION PROTEIN A"/>
    <property type="match status" value="1"/>
</dbReference>
<reference evidence="2 3" key="1">
    <citation type="journal article" date="2016" name="Nat. Commun.">
        <title>Thousands of microbial genomes shed light on interconnected biogeochemical processes in an aquifer system.</title>
        <authorList>
            <person name="Anantharaman K."/>
            <person name="Brown C.T."/>
            <person name="Hug L.A."/>
            <person name="Sharon I."/>
            <person name="Castelle C.J."/>
            <person name="Probst A.J."/>
            <person name="Thomas B.C."/>
            <person name="Singh A."/>
            <person name="Wilkins M.J."/>
            <person name="Karaoz U."/>
            <person name="Brodie E.L."/>
            <person name="Williams K.H."/>
            <person name="Hubbard S.S."/>
            <person name="Banfield J.F."/>
        </authorList>
    </citation>
    <scope>NUCLEOTIDE SEQUENCE [LARGE SCALE GENOMIC DNA]</scope>
</reference>
<sequence>MDSEYTIKTQSFEGPLGLLLDLIEKRRLFINDISLSVIADDYIEYIRNRGSMSIRESSEFVLIASALMLIKSKSLLPNLNLSTEEEQSIEDLENRLKLYKRFRELSVHVNQRFGKNIIFAGNKTKNIEIIFSPDKHTSVDNLFSSIVSVITKLPKKEIISKGAVRKVISLEEMIDNLTERIKRQVKMSFSEFSGNKTEKINVVVSFLAVLELVKQGIVAVKQTATFGEIDIENTDISTPVY</sequence>